<feature type="compositionally biased region" description="Polar residues" evidence="1">
    <location>
        <begin position="1"/>
        <end position="10"/>
    </location>
</feature>
<gene>
    <name evidence="2" type="ORF">OEW28_07420</name>
</gene>
<dbReference type="Proteomes" id="UP001652542">
    <property type="component" value="Unassembled WGS sequence"/>
</dbReference>
<accession>A0ABT2ZCH8</accession>
<proteinExistence type="predicted"/>
<comment type="caution">
    <text evidence="2">The sequence shown here is derived from an EMBL/GenBank/DDBJ whole genome shotgun (WGS) entry which is preliminary data.</text>
</comment>
<reference evidence="2 3" key="1">
    <citation type="submission" date="2022-10" db="EMBL/GenBank/DDBJ databases">
        <title>Defluviimonas sp. nov., isolated from ocean surface water.</title>
        <authorList>
            <person name="He W."/>
            <person name="Wang L."/>
            <person name="Zhang D.-F."/>
        </authorList>
    </citation>
    <scope>NUCLEOTIDE SEQUENCE [LARGE SCALE GENOMIC DNA]</scope>
    <source>
        <strain evidence="2 3">WL0002</strain>
    </source>
</reference>
<keyword evidence="3" id="KW-1185">Reference proteome</keyword>
<protein>
    <submittedName>
        <fullName evidence="2">Uncharacterized protein</fullName>
    </submittedName>
</protein>
<dbReference type="RefSeq" id="WP_263734067.1">
    <property type="nucleotide sequence ID" value="NZ_JAOWKY010000001.1"/>
</dbReference>
<evidence type="ECO:0000256" key="1">
    <source>
        <dbReference type="SAM" id="MobiDB-lite"/>
    </source>
</evidence>
<sequence length="58" mass="6244">MPPQTFTSPQMHAPKPDIIGPYSHWPRRTSKRAARTYALAGSAATAAAVFAHCVVPLI</sequence>
<feature type="region of interest" description="Disordered" evidence="1">
    <location>
        <begin position="1"/>
        <end position="24"/>
    </location>
</feature>
<dbReference type="EMBL" id="JAOWKY010000001">
    <property type="protein sequence ID" value="MCV2868456.1"/>
    <property type="molecule type" value="Genomic_DNA"/>
</dbReference>
<organism evidence="2 3">
    <name type="scientific">Albidovulum marisflavi</name>
    <dbReference type="NCBI Taxonomy" id="2984159"/>
    <lineage>
        <taxon>Bacteria</taxon>
        <taxon>Pseudomonadati</taxon>
        <taxon>Pseudomonadota</taxon>
        <taxon>Alphaproteobacteria</taxon>
        <taxon>Rhodobacterales</taxon>
        <taxon>Paracoccaceae</taxon>
        <taxon>Albidovulum</taxon>
    </lineage>
</organism>
<evidence type="ECO:0000313" key="3">
    <source>
        <dbReference type="Proteomes" id="UP001652542"/>
    </source>
</evidence>
<name>A0ABT2ZCH8_9RHOB</name>
<evidence type="ECO:0000313" key="2">
    <source>
        <dbReference type="EMBL" id="MCV2868456.1"/>
    </source>
</evidence>